<protein>
    <recommendedName>
        <fullName evidence="4">CENP-V/GFA domain-containing protein</fullName>
    </recommendedName>
</protein>
<accession>A0AAV2YQS0</accession>
<gene>
    <name evidence="5" type="ORF">N0F65_009192</name>
</gene>
<dbReference type="GO" id="GO:0046872">
    <property type="term" value="F:metal ion binding"/>
    <property type="evidence" value="ECO:0007669"/>
    <property type="project" value="UniProtKB-KW"/>
</dbReference>
<dbReference type="InterPro" id="IPR006913">
    <property type="entry name" value="CENP-V/GFA"/>
</dbReference>
<sequence>MSPTTKEDFVVHQGSCHCHEVIFEFDAPKDLVAIDCNCSICAMKRNTHTIVPASRFRLLRGASMLTTYTFNTHRAKHMFCKKCGVQPFYIPRSNPDGYAITIHCVEPSTLGKVTIETFDGQNWDASYAASDIAKYSKDC</sequence>
<feature type="domain" description="CENP-V/GFA" evidence="4">
    <location>
        <begin position="12"/>
        <end position="124"/>
    </location>
</feature>
<dbReference type="PANTHER" id="PTHR28620:SF1">
    <property type="entry name" value="CENP-V_GFA DOMAIN-CONTAINING PROTEIN"/>
    <property type="match status" value="1"/>
</dbReference>
<keyword evidence="2" id="KW-0479">Metal-binding</keyword>
<dbReference type="EMBL" id="DAKRPA010000189">
    <property type="protein sequence ID" value="DAZ95796.1"/>
    <property type="molecule type" value="Genomic_DNA"/>
</dbReference>
<dbReference type="Gene3D" id="2.170.150.70">
    <property type="match status" value="1"/>
</dbReference>
<keyword evidence="6" id="KW-1185">Reference proteome</keyword>
<name>A0AAV2YQS0_9STRA</name>
<evidence type="ECO:0000259" key="4">
    <source>
        <dbReference type="PROSITE" id="PS51891"/>
    </source>
</evidence>
<evidence type="ECO:0000256" key="3">
    <source>
        <dbReference type="ARBA" id="ARBA00022833"/>
    </source>
</evidence>
<dbReference type="InterPro" id="IPR052355">
    <property type="entry name" value="CENP-V-like"/>
</dbReference>
<evidence type="ECO:0000313" key="6">
    <source>
        <dbReference type="Proteomes" id="UP001146120"/>
    </source>
</evidence>
<evidence type="ECO:0000256" key="2">
    <source>
        <dbReference type="ARBA" id="ARBA00022723"/>
    </source>
</evidence>
<dbReference type="Proteomes" id="UP001146120">
    <property type="component" value="Unassembled WGS sequence"/>
</dbReference>
<keyword evidence="3" id="KW-0862">Zinc</keyword>
<dbReference type="InterPro" id="IPR011057">
    <property type="entry name" value="Mss4-like_sf"/>
</dbReference>
<evidence type="ECO:0000256" key="1">
    <source>
        <dbReference type="ARBA" id="ARBA00005495"/>
    </source>
</evidence>
<dbReference type="PANTHER" id="PTHR28620">
    <property type="entry name" value="CENTROMERE PROTEIN V"/>
    <property type="match status" value="1"/>
</dbReference>
<reference evidence="5" key="2">
    <citation type="journal article" date="2023" name="Microbiol Resour">
        <title>Decontamination and Annotation of the Draft Genome Sequence of the Oomycete Lagenidium giganteum ARSEF 373.</title>
        <authorList>
            <person name="Morgan W.R."/>
            <person name="Tartar A."/>
        </authorList>
    </citation>
    <scope>NUCLEOTIDE SEQUENCE</scope>
    <source>
        <strain evidence="5">ARSEF 373</strain>
    </source>
</reference>
<dbReference type="GO" id="GO:0016846">
    <property type="term" value="F:carbon-sulfur lyase activity"/>
    <property type="evidence" value="ECO:0007669"/>
    <property type="project" value="InterPro"/>
</dbReference>
<organism evidence="5 6">
    <name type="scientific">Lagenidium giganteum</name>
    <dbReference type="NCBI Taxonomy" id="4803"/>
    <lineage>
        <taxon>Eukaryota</taxon>
        <taxon>Sar</taxon>
        <taxon>Stramenopiles</taxon>
        <taxon>Oomycota</taxon>
        <taxon>Peronosporomycetes</taxon>
        <taxon>Pythiales</taxon>
        <taxon>Pythiaceae</taxon>
    </lineage>
</organism>
<dbReference type="SUPFAM" id="SSF51316">
    <property type="entry name" value="Mss4-like"/>
    <property type="match status" value="1"/>
</dbReference>
<evidence type="ECO:0000313" key="5">
    <source>
        <dbReference type="EMBL" id="DAZ95796.1"/>
    </source>
</evidence>
<comment type="similarity">
    <text evidence="1">Belongs to the Gfa family.</text>
</comment>
<dbReference type="Pfam" id="PF04828">
    <property type="entry name" value="GFA"/>
    <property type="match status" value="1"/>
</dbReference>
<reference evidence="5" key="1">
    <citation type="submission" date="2022-11" db="EMBL/GenBank/DDBJ databases">
        <authorList>
            <person name="Morgan W.R."/>
            <person name="Tartar A."/>
        </authorList>
    </citation>
    <scope>NUCLEOTIDE SEQUENCE</scope>
    <source>
        <strain evidence="5">ARSEF 373</strain>
    </source>
</reference>
<comment type="caution">
    <text evidence="5">The sequence shown here is derived from an EMBL/GenBank/DDBJ whole genome shotgun (WGS) entry which is preliminary data.</text>
</comment>
<dbReference type="AlphaFoldDB" id="A0AAV2YQS0"/>
<proteinExistence type="inferred from homology"/>
<dbReference type="PROSITE" id="PS51891">
    <property type="entry name" value="CENP_V_GFA"/>
    <property type="match status" value="1"/>
</dbReference>